<evidence type="ECO:0000259" key="1">
    <source>
        <dbReference type="Pfam" id="PF00188"/>
    </source>
</evidence>
<dbReference type="Pfam" id="PF00188">
    <property type="entry name" value="CAP"/>
    <property type="match status" value="1"/>
</dbReference>
<name>A0A2G8T104_9BURK</name>
<dbReference type="InterPro" id="IPR014044">
    <property type="entry name" value="CAP_dom"/>
</dbReference>
<feature type="domain" description="SCP" evidence="1">
    <location>
        <begin position="148"/>
        <end position="276"/>
    </location>
</feature>
<dbReference type="Proteomes" id="UP000228593">
    <property type="component" value="Unassembled WGS sequence"/>
</dbReference>
<evidence type="ECO:0000313" key="2">
    <source>
        <dbReference type="EMBL" id="PIL39694.1"/>
    </source>
</evidence>
<dbReference type="Gene3D" id="3.40.33.10">
    <property type="entry name" value="CAP"/>
    <property type="match status" value="1"/>
</dbReference>
<dbReference type="SUPFAM" id="SSF55797">
    <property type="entry name" value="PR-1-like"/>
    <property type="match status" value="1"/>
</dbReference>
<dbReference type="InterPro" id="IPR035940">
    <property type="entry name" value="CAP_sf"/>
</dbReference>
<keyword evidence="3" id="KW-1185">Reference proteome</keyword>
<gene>
    <name evidence="2" type="ORF">CR103_11410</name>
</gene>
<accession>A0A2G8T104</accession>
<evidence type="ECO:0000313" key="3">
    <source>
        <dbReference type="Proteomes" id="UP000228593"/>
    </source>
</evidence>
<proteinExistence type="predicted"/>
<dbReference type="PANTHER" id="PTHR31157">
    <property type="entry name" value="SCP DOMAIN-CONTAINING PROTEIN"/>
    <property type="match status" value="1"/>
</dbReference>
<dbReference type="PANTHER" id="PTHR31157:SF1">
    <property type="entry name" value="SCP DOMAIN-CONTAINING PROTEIN"/>
    <property type="match status" value="1"/>
</dbReference>
<protein>
    <recommendedName>
        <fullName evidence="1">SCP domain-containing protein</fullName>
    </recommendedName>
</protein>
<dbReference type="CDD" id="cd05379">
    <property type="entry name" value="CAP_bacterial"/>
    <property type="match status" value="1"/>
</dbReference>
<comment type="caution">
    <text evidence="2">The sequence shown here is derived from an EMBL/GenBank/DDBJ whole genome shotgun (WGS) entry which is preliminary data.</text>
</comment>
<dbReference type="EMBL" id="PDOB01000015">
    <property type="protein sequence ID" value="PIL39694.1"/>
    <property type="molecule type" value="Genomic_DNA"/>
</dbReference>
<dbReference type="AlphaFoldDB" id="A0A2G8T104"/>
<organism evidence="2 3">
    <name type="scientific">Massilia psychrophila</name>
    <dbReference type="NCBI Taxonomy" id="1603353"/>
    <lineage>
        <taxon>Bacteria</taxon>
        <taxon>Pseudomonadati</taxon>
        <taxon>Pseudomonadota</taxon>
        <taxon>Betaproteobacteria</taxon>
        <taxon>Burkholderiales</taxon>
        <taxon>Oxalobacteraceae</taxon>
        <taxon>Telluria group</taxon>
        <taxon>Massilia</taxon>
    </lineage>
</organism>
<sequence length="280" mass="29344">MLFAAVAAHAQNPQNRHRHQSLADLINAYRAAPGSCEGRPAVPVAPLALEPALSRAQVASGMFLEQALERAGYPVARAEAIYVEGPLDEHAAMAAIASTYCRTLLSTQFSAIGAGRSGASWLVVLAQPAPPSPASQLAGWQQAGKAILDAVNAARSSARSCGEQQFAPAPALAWNAALADAALAHSLDMATHRSFSHQGKDGRVVGDRALQAGYRWRRIGENIASGQDSPGDAVAGWLSSPGHCANLMHRGFTDMGAAYAVDSARASTRVYWTQVFGTPH</sequence>
<dbReference type="OrthoDB" id="68195at2"/>
<reference evidence="2 3" key="1">
    <citation type="submission" date="2017-10" db="EMBL/GenBank/DDBJ databases">
        <title>Massilia psychrophilum sp. nov., a novel purple-pigmented bacterium isolated from Tianshan glacier, Xinjiang Municipality, China.</title>
        <authorList>
            <person name="Wang H."/>
        </authorList>
    </citation>
    <scope>NUCLEOTIDE SEQUENCE [LARGE SCALE GENOMIC DNA]</scope>
    <source>
        <strain evidence="2 3">JCM 30813</strain>
    </source>
</reference>